<gene>
    <name evidence="1" type="ORF">PR003_g10071</name>
</gene>
<evidence type="ECO:0000313" key="1">
    <source>
        <dbReference type="EMBL" id="KAE9341280.1"/>
    </source>
</evidence>
<dbReference type="EMBL" id="QXFT01000539">
    <property type="protein sequence ID" value="KAE9341280.1"/>
    <property type="molecule type" value="Genomic_DNA"/>
</dbReference>
<keyword evidence="2" id="KW-1185">Reference proteome</keyword>
<reference evidence="1 2" key="1">
    <citation type="submission" date="2018-08" db="EMBL/GenBank/DDBJ databases">
        <title>Genomic investigation of the strawberry pathogen Phytophthora fragariae indicates pathogenicity is determined by transcriptional variation in three key races.</title>
        <authorList>
            <person name="Adams T.M."/>
            <person name="Armitage A.D."/>
            <person name="Sobczyk M.K."/>
            <person name="Bates H.J."/>
            <person name="Dunwell J.M."/>
            <person name="Nellist C.F."/>
            <person name="Harrison R.J."/>
        </authorList>
    </citation>
    <scope>NUCLEOTIDE SEQUENCE [LARGE SCALE GENOMIC DNA]</scope>
    <source>
        <strain evidence="1 2">SCRP333</strain>
    </source>
</reference>
<protein>
    <submittedName>
        <fullName evidence="1">Uncharacterized protein</fullName>
    </submittedName>
</protein>
<dbReference type="Proteomes" id="UP000434957">
    <property type="component" value="Unassembled WGS sequence"/>
</dbReference>
<proteinExistence type="predicted"/>
<sequence length="67" mass="7534">MPGVSQVASAVFKLAAFARIYTQEPATVNPPTVARRLSLAARVDQLFNMFTELRRQLHLRALVCLFM</sequence>
<organism evidence="1 2">
    <name type="scientific">Phytophthora rubi</name>
    <dbReference type="NCBI Taxonomy" id="129364"/>
    <lineage>
        <taxon>Eukaryota</taxon>
        <taxon>Sar</taxon>
        <taxon>Stramenopiles</taxon>
        <taxon>Oomycota</taxon>
        <taxon>Peronosporomycetes</taxon>
        <taxon>Peronosporales</taxon>
        <taxon>Peronosporaceae</taxon>
        <taxon>Phytophthora</taxon>
    </lineage>
</organism>
<accession>A0A6A4F6N0</accession>
<dbReference type="AlphaFoldDB" id="A0A6A4F6N0"/>
<evidence type="ECO:0000313" key="2">
    <source>
        <dbReference type="Proteomes" id="UP000434957"/>
    </source>
</evidence>
<comment type="caution">
    <text evidence="1">The sequence shown here is derived from an EMBL/GenBank/DDBJ whole genome shotgun (WGS) entry which is preliminary data.</text>
</comment>
<name>A0A6A4F6N0_9STRA</name>